<evidence type="ECO:0000313" key="2">
    <source>
        <dbReference type="Proteomes" id="UP000075230"/>
    </source>
</evidence>
<reference evidence="1 2" key="1">
    <citation type="journal article" date="2016" name="DNA Res.">
        <title>Genome sequence of Aspergillus luchuensis NBRC 4314.</title>
        <authorList>
            <person name="Yamada O."/>
            <person name="Machida M."/>
            <person name="Hosoyama A."/>
            <person name="Goto M."/>
            <person name="Takahashi T."/>
            <person name="Futagami T."/>
            <person name="Yamagata Y."/>
            <person name="Takeuchi M."/>
            <person name="Kobayashi T."/>
            <person name="Koike H."/>
            <person name="Abe K."/>
            <person name="Asai K."/>
            <person name="Arita M."/>
            <person name="Fujita N."/>
            <person name="Fukuda K."/>
            <person name="Higa K."/>
            <person name="Horikawa H."/>
            <person name="Ishikawa T."/>
            <person name="Jinno K."/>
            <person name="Kato Y."/>
            <person name="Kirimura K."/>
            <person name="Mizutani O."/>
            <person name="Nakasone K."/>
            <person name="Sano M."/>
            <person name="Shiraishi Y."/>
            <person name="Tsukahara M."/>
            <person name="Gomi K."/>
        </authorList>
    </citation>
    <scope>NUCLEOTIDE SEQUENCE [LARGE SCALE GENOMIC DNA]</scope>
    <source>
        <strain evidence="1 2">RIB 2604</strain>
    </source>
</reference>
<dbReference type="EMBL" id="BCWF01000042">
    <property type="protein sequence ID" value="GAT31279.1"/>
    <property type="molecule type" value="Genomic_DNA"/>
</dbReference>
<comment type="caution">
    <text evidence="1">The sequence shown here is derived from an EMBL/GenBank/DDBJ whole genome shotgun (WGS) entry which is preliminary data.</text>
</comment>
<evidence type="ECO:0000313" key="1">
    <source>
        <dbReference type="EMBL" id="GAT31279.1"/>
    </source>
</evidence>
<sequence>MSVKSRQASTLFGLMASDIFTYVGEDGDIQRGWFTACIRFPDFTKKTTRRNYRSPFLNTQMIIIGEPVGDQGQQSATETARQLMTKSPSSDHAIVLKQWSPENFGE</sequence>
<organism evidence="1 2">
    <name type="scientific">Aspergillus kawachii</name>
    <name type="common">White koji mold</name>
    <name type="synonym">Aspergillus awamori var. kawachi</name>
    <dbReference type="NCBI Taxonomy" id="1069201"/>
    <lineage>
        <taxon>Eukaryota</taxon>
        <taxon>Fungi</taxon>
        <taxon>Dikarya</taxon>
        <taxon>Ascomycota</taxon>
        <taxon>Pezizomycotina</taxon>
        <taxon>Eurotiomycetes</taxon>
        <taxon>Eurotiomycetidae</taxon>
        <taxon>Eurotiales</taxon>
        <taxon>Aspergillaceae</taxon>
        <taxon>Aspergillus</taxon>
        <taxon>Aspergillus subgen. Circumdati</taxon>
    </lineage>
</organism>
<reference evidence="2" key="2">
    <citation type="submission" date="2016-02" db="EMBL/GenBank/DDBJ databases">
        <title>Genome sequencing of Aspergillus luchuensis NBRC 4314.</title>
        <authorList>
            <person name="Yamada O."/>
        </authorList>
    </citation>
    <scope>NUCLEOTIDE SEQUENCE [LARGE SCALE GENOMIC DNA]</scope>
    <source>
        <strain evidence="2">RIB 2604</strain>
    </source>
</reference>
<protein>
    <submittedName>
        <fullName evidence="1">Alcohol dehydrogenase</fullName>
    </submittedName>
</protein>
<accession>A0A146G2G2</accession>
<dbReference type="AlphaFoldDB" id="A0A146G2G2"/>
<proteinExistence type="predicted"/>
<name>A0A146G2G2_ASPKA</name>
<dbReference type="Proteomes" id="UP000075230">
    <property type="component" value="Unassembled WGS sequence"/>
</dbReference>
<gene>
    <name evidence="1" type="ORF">RIB2604_04300080</name>
</gene>